<keyword evidence="8" id="KW-0482">Metalloprotease</keyword>
<feature type="signal peptide" evidence="9">
    <location>
        <begin position="1"/>
        <end position="18"/>
    </location>
</feature>
<evidence type="ECO:0000256" key="9">
    <source>
        <dbReference type="SAM" id="SignalP"/>
    </source>
</evidence>
<keyword evidence="7" id="KW-0862">Zinc</keyword>
<keyword evidence="3" id="KW-0645">Protease</keyword>
<comment type="cofactor">
    <cofactor evidence="1">
        <name>Zn(2+)</name>
        <dbReference type="ChEBI" id="CHEBI:29105"/>
    </cofactor>
</comment>
<dbReference type="AlphaFoldDB" id="E1X2C6"/>
<evidence type="ECO:0000256" key="8">
    <source>
        <dbReference type="ARBA" id="ARBA00023049"/>
    </source>
</evidence>
<evidence type="ECO:0000256" key="5">
    <source>
        <dbReference type="ARBA" id="ARBA00022729"/>
    </source>
</evidence>
<evidence type="ECO:0000256" key="4">
    <source>
        <dbReference type="ARBA" id="ARBA00022723"/>
    </source>
</evidence>
<dbReference type="SUPFAM" id="SSF49464">
    <property type="entry name" value="Carboxypeptidase regulatory domain-like"/>
    <property type="match status" value="1"/>
</dbReference>
<dbReference type="PATRIC" id="fig|862908.3.peg.139"/>
<dbReference type="InterPro" id="IPR006026">
    <property type="entry name" value="Peptidase_Metallo"/>
</dbReference>
<dbReference type="OrthoDB" id="5516015at2"/>
<evidence type="ECO:0000259" key="10">
    <source>
        <dbReference type="SMART" id="SM00235"/>
    </source>
</evidence>
<dbReference type="InterPro" id="IPR021190">
    <property type="entry name" value="Pept_M10A"/>
</dbReference>
<dbReference type="Proteomes" id="UP000008963">
    <property type="component" value="Chromosome"/>
</dbReference>
<dbReference type="InterPro" id="IPR001818">
    <property type="entry name" value="Pept_M10_metallopeptidase"/>
</dbReference>
<dbReference type="Gene3D" id="3.40.390.10">
    <property type="entry name" value="Collagenase (Catalytic Domain)"/>
    <property type="match status" value="1"/>
</dbReference>
<dbReference type="InterPro" id="IPR024079">
    <property type="entry name" value="MetalloPept_cat_dom_sf"/>
</dbReference>
<dbReference type="InterPro" id="IPR008969">
    <property type="entry name" value="CarboxyPept-like_regulatory"/>
</dbReference>
<dbReference type="PANTHER" id="PTHR10201">
    <property type="entry name" value="MATRIX METALLOPROTEINASE"/>
    <property type="match status" value="1"/>
</dbReference>
<keyword evidence="6" id="KW-0378">Hydrolase</keyword>
<evidence type="ECO:0000256" key="3">
    <source>
        <dbReference type="ARBA" id="ARBA00022670"/>
    </source>
</evidence>
<dbReference type="GO" id="GO:0008270">
    <property type="term" value="F:zinc ion binding"/>
    <property type="evidence" value="ECO:0007669"/>
    <property type="project" value="InterPro"/>
</dbReference>
<name>E1X2C6_HALMS</name>
<dbReference type="STRING" id="862908.BMS_0145"/>
<dbReference type="HOGENOM" id="CLU_456178_0_0_7"/>
<protein>
    <submittedName>
        <fullName evidence="11">Membrane protein</fullName>
    </submittedName>
</protein>
<dbReference type="EMBL" id="FQ312005">
    <property type="protein sequence ID" value="CBW25082.1"/>
    <property type="molecule type" value="Genomic_DNA"/>
</dbReference>
<dbReference type="GO" id="GO:0031012">
    <property type="term" value="C:extracellular matrix"/>
    <property type="evidence" value="ECO:0007669"/>
    <property type="project" value="InterPro"/>
</dbReference>
<dbReference type="Pfam" id="PF00413">
    <property type="entry name" value="Peptidase_M10"/>
    <property type="match status" value="1"/>
</dbReference>
<dbReference type="GO" id="GO:0030198">
    <property type="term" value="P:extracellular matrix organization"/>
    <property type="evidence" value="ECO:0007669"/>
    <property type="project" value="TreeGrafter"/>
</dbReference>
<proteinExistence type="inferred from homology"/>
<dbReference type="RefSeq" id="WP_014242871.1">
    <property type="nucleotide sequence ID" value="NC_016620.1"/>
</dbReference>
<keyword evidence="12" id="KW-1185">Reference proteome</keyword>
<evidence type="ECO:0000256" key="6">
    <source>
        <dbReference type="ARBA" id="ARBA00022801"/>
    </source>
</evidence>
<sequence>MNRLLITLIFFFSATAHSYVINRTESGEIIKWSSSKNINLFLSTSTPDLSSIDVNSIVTSSVAEWSSRVSNQVNLVTSNDGAVSGRNDIYFQSDDEFFSDSSIVAVTQYIVNSNTTYIHEADIILNDSIYTFSSNNLDTEYLGNVLTHEMGHLLGMGHSQVIESSMYYELRKGQATLHGDDDSGIRYLYGSSTLGTISGTVAGGKDALSVFGAHVTAFSLQTGEIVSAAVSDSNGDFTISNLPLNDTYFLYTEPLNNLGSLPNYYSVAKKDYCDSNQDYKGSFFQRCFGSDRGNPYGIKVNSSNKNINVGTVSIRCGLDVPGDYNRAKGSSYDISLVSSDINNYYVGSSSVGYFNSRIDAGTVKFDDVEDEYNLDLSLYDLYTYFPGKSLYLQVQVHTQPFFSPLRIVTTLDHDDFMTPSVYPNLGAPIDVDENGNYNVDVKLNLPLYADRTKNQYSLKIAPHNIDQLYGTSVVANIFSTGRYNYNESRHFYFITTRLVEKVGTDYLPVSEKNYGELTDNSSCLDASSTYQVTGNVVGSSAETLRKSVKKEDSLGLACGSVLYVDNSSPPGNGPLASLTLVAIFMLLSIKFNSSKIVE</sequence>
<keyword evidence="5 9" id="KW-0732">Signal</keyword>
<evidence type="ECO:0000256" key="1">
    <source>
        <dbReference type="ARBA" id="ARBA00001947"/>
    </source>
</evidence>
<feature type="domain" description="Peptidase metallopeptidase" evidence="10">
    <location>
        <begin position="28"/>
        <end position="191"/>
    </location>
</feature>
<dbReference type="SUPFAM" id="SSF55486">
    <property type="entry name" value="Metalloproteases ('zincins'), catalytic domain"/>
    <property type="match status" value="1"/>
</dbReference>
<dbReference type="SMART" id="SM00235">
    <property type="entry name" value="ZnMc"/>
    <property type="match status" value="1"/>
</dbReference>
<evidence type="ECO:0000256" key="2">
    <source>
        <dbReference type="ARBA" id="ARBA00010370"/>
    </source>
</evidence>
<dbReference type="PANTHER" id="PTHR10201:SF291">
    <property type="entry name" value="MATRIX METALLOPROTEINASE 1, ISOFORM C-RELATED"/>
    <property type="match status" value="1"/>
</dbReference>
<feature type="chain" id="PRO_5003154697" evidence="9">
    <location>
        <begin position="19"/>
        <end position="598"/>
    </location>
</feature>
<dbReference type="GO" id="GO:0004222">
    <property type="term" value="F:metalloendopeptidase activity"/>
    <property type="evidence" value="ECO:0007669"/>
    <property type="project" value="InterPro"/>
</dbReference>
<organism evidence="11 12">
    <name type="scientific">Halobacteriovorax marinus (strain ATCC BAA-682 / DSM 15412 / SJ)</name>
    <name type="common">Bacteriovorax marinus</name>
    <dbReference type="NCBI Taxonomy" id="862908"/>
    <lineage>
        <taxon>Bacteria</taxon>
        <taxon>Pseudomonadati</taxon>
        <taxon>Bdellovibrionota</taxon>
        <taxon>Bacteriovoracia</taxon>
        <taxon>Bacteriovoracales</taxon>
        <taxon>Halobacteriovoraceae</taxon>
        <taxon>Halobacteriovorax</taxon>
    </lineage>
</organism>
<gene>
    <name evidence="11" type="ordered locus">BMS_0145</name>
</gene>
<dbReference type="GO" id="GO:0006508">
    <property type="term" value="P:proteolysis"/>
    <property type="evidence" value="ECO:0007669"/>
    <property type="project" value="UniProtKB-KW"/>
</dbReference>
<evidence type="ECO:0000256" key="7">
    <source>
        <dbReference type="ARBA" id="ARBA00022833"/>
    </source>
</evidence>
<dbReference type="PRINTS" id="PR00138">
    <property type="entry name" value="MATRIXIN"/>
</dbReference>
<dbReference type="GO" id="GO:0030574">
    <property type="term" value="P:collagen catabolic process"/>
    <property type="evidence" value="ECO:0007669"/>
    <property type="project" value="TreeGrafter"/>
</dbReference>
<reference evidence="12" key="1">
    <citation type="journal article" date="2013" name="ISME J.">
        <title>A small predatory core genome in the divergent marine Bacteriovorax marinus SJ and the terrestrial Bdellovibrio bacteriovorus.</title>
        <authorList>
            <person name="Crossman L.C."/>
            <person name="Chen H."/>
            <person name="Cerdeno-Tarraga A.M."/>
            <person name="Brooks K."/>
            <person name="Quail M.A."/>
            <person name="Pineiro S.A."/>
            <person name="Hobley L."/>
            <person name="Sockett R.E."/>
            <person name="Bentley S.D."/>
            <person name="Parkhill J."/>
            <person name="Williams H.N."/>
            <person name="Stine O.C."/>
        </authorList>
    </citation>
    <scope>NUCLEOTIDE SEQUENCE [LARGE SCALE GENOMIC DNA]</scope>
    <source>
        <strain evidence="12">ATCC BAA-682 / DSM 15412 / SJ</strain>
    </source>
</reference>
<accession>E1X2C6</accession>
<dbReference type="eggNOG" id="COG5549">
    <property type="taxonomic scope" value="Bacteria"/>
</dbReference>
<keyword evidence="4" id="KW-0479">Metal-binding</keyword>
<comment type="similarity">
    <text evidence="2">Belongs to the peptidase M10A family.</text>
</comment>
<dbReference type="KEGG" id="bmx:BMS_0145"/>
<evidence type="ECO:0000313" key="12">
    <source>
        <dbReference type="Proteomes" id="UP000008963"/>
    </source>
</evidence>
<evidence type="ECO:0000313" key="11">
    <source>
        <dbReference type="EMBL" id="CBW25082.1"/>
    </source>
</evidence>